<dbReference type="KEGG" id="mgy:MGMSRv2__3884"/>
<keyword evidence="4" id="KW-1185">Reference proteome</keyword>
<dbReference type="AlphaFoldDB" id="V6F6M5"/>
<sequence>MGSVVIRNLDDAIINQFRTKAELNNRSLEAELREALAAQAPLTPAQKLALVEKVAAMSPPRAEDSTHLIRQDRDSR</sequence>
<feature type="domain" description="Antitoxin FitA-like ribbon-helix-helix" evidence="2">
    <location>
        <begin position="3"/>
        <end position="39"/>
    </location>
</feature>
<dbReference type="eggNOG" id="ENOG5033P3E">
    <property type="taxonomic scope" value="Bacteria"/>
</dbReference>
<proteinExistence type="predicted"/>
<organism evidence="3 4">
    <name type="scientific">Magnetospirillum gryphiswaldense (strain DSM 6361 / JCM 21280 / NBRC 15271 / MSR-1)</name>
    <dbReference type="NCBI Taxonomy" id="431944"/>
    <lineage>
        <taxon>Bacteria</taxon>
        <taxon>Pseudomonadati</taxon>
        <taxon>Pseudomonadota</taxon>
        <taxon>Alphaproteobacteria</taxon>
        <taxon>Rhodospirillales</taxon>
        <taxon>Rhodospirillaceae</taxon>
        <taxon>Magnetospirillum</taxon>
    </lineage>
</organism>
<evidence type="ECO:0000259" key="2">
    <source>
        <dbReference type="Pfam" id="PF22513"/>
    </source>
</evidence>
<dbReference type="Pfam" id="PF22513">
    <property type="entry name" value="FitA-like_RHH"/>
    <property type="match status" value="1"/>
</dbReference>
<feature type="region of interest" description="Disordered" evidence="1">
    <location>
        <begin position="57"/>
        <end position="76"/>
    </location>
</feature>
<dbReference type="EMBL" id="HG794546">
    <property type="protein sequence ID" value="CDL01099.1"/>
    <property type="molecule type" value="Genomic_DNA"/>
</dbReference>
<protein>
    <recommendedName>
        <fullName evidence="2">Antitoxin FitA-like ribbon-helix-helix domain-containing protein</fullName>
    </recommendedName>
</protein>
<name>V6F6M5_MAGGM</name>
<dbReference type="HOGENOM" id="CLU_2650156_0_0_5"/>
<dbReference type="Proteomes" id="UP000018922">
    <property type="component" value="Chromosome I"/>
</dbReference>
<dbReference type="InterPro" id="IPR053853">
    <property type="entry name" value="FitA-like_RHH"/>
</dbReference>
<gene>
    <name evidence="3" type="ordered locus">MGMSRv2__3884</name>
</gene>
<dbReference type="GO" id="GO:0006355">
    <property type="term" value="P:regulation of DNA-templated transcription"/>
    <property type="evidence" value="ECO:0007669"/>
    <property type="project" value="InterPro"/>
</dbReference>
<feature type="compositionally biased region" description="Basic and acidic residues" evidence="1">
    <location>
        <begin position="61"/>
        <end position="76"/>
    </location>
</feature>
<dbReference type="STRING" id="1430440.MGMSRv2__3884"/>
<dbReference type="SUPFAM" id="SSF47598">
    <property type="entry name" value="Ribbon-helix-helix"/>
    <property type="match status" value="1"/>
</dbReference>
<evidence type="ECO:0000313" key="3">
    <source>
        <dbReference type="EMBL" id="CDL01099.1"/>
    </source>
</evidence>
<accession>V6F6M5</accession>
<reference evidence="3 4" key="1">
    <citation type="journal article" date="2014" name="Genome Announc.">
        <title>Complete genome sequence of Magnetospirillum gryphiswaldense MSR-1.</title>
        <authorList>
            <person name="Wang X."/>
            <person name="Wang Q."/>
            <person name="Zhang W."/>
            <person name="Wang Y."/>
            <person name="Li L."/>
            <person name="Wen T."/>
            <person name="Zhang T."/>
            <person name="Zhang Y."/>
            <person name="Xu J."/>
            <person name="Hu J."/>
            <person name="Li S."/>
            <person name="Liu L."/>
            <person name="Liu J."/>
            <person name="Jiang W."/>
            <person name="Tian J."/>
            <person name="Li Y."/>
            <person name="Schuler D."/>
            <person name="Wang L."/>
            <person name="Li J."/>
        </authorList>
    </citation>
    <scope>NUCLEOTIDE SEQUENCE [LARGE SCALE GENOMIC DNA]</scope>
    <source>
        <strain evidence="4">DSM 6361 / JCM 21280 / NBRC 15271 / MSR-1</strain>
    </source>
</reference>
<dbReference type="InterPro" id="IPR010985">
    <property type="entry name" value="Ribbon_hlx_hlx"/>
</dbReference>
<evidence type="ECO:0000313" key="4">
    <source>
        <dbReference type="Proteomes" id="UP000018922"/>
    </source>
</evidence>
<evidence type="ECO:0000256" key="1">
    <source>
        <dbReference type="SAM" id="MobiDB-lite"/>
    </source>
</evidence>